<comment type="caution">
    <text evidence="1">The sequence shown here is derived from an EMBL/GenBank/DDBJ whole genome shotgun (WGS) entry which is preliminary data.</text>
</comment>
<name>A0A2A4G364_9FLAO</name>
<evidence type="ECO:0000313" key="2">
    <source>
        <dbReference type="Proteomes" id="UP000219559"/>
    </source>
</evidence>
<dbReference type="Proteomes" id="UP000219559">
    <property type="component" value="Unassembled WGS sequence"/>
</dbReference>
<organism evidence="1 2">
    <name type="scientific">Sediminicola luteus</name>
    <dbReference type="NCBI Taxonomy" id="319238"/>
    <lineage>
        <taxon>Bacteria</taxon>
        <taxon>Pseudomonadati</taxon>
        <taxon>Bacteroidota</taxon>
        <taxon>Flavobacteriia</taxon>
        <taxon>Flavobacteriales</taxon>
        <taxon>Flavobacteriaceae</taxon>
        <taxon>Sediminicola</taxon>
    </lineage>
</organism>
<reference evidence="1 2" key="1">
    <citation type="submission" date="2017-04" db="EMBL/GenBank/DDBJ databases">
        <title>A new member of the family Flavobacteriaceae isolated from ascidians.</title>
        <authorList>
            <person name="Chen L."/>
        </authorList>
    </citation>
    <scope>NUCLEOTIDE SEQUENCE [LARGE SCALE GENOMIC DNA]</scope>
    <source>
        <strain evidence="1 2">HQA918</strain>
    </source>
</reference>
<protein>
    <submittedName>
        <fullName evidence="1">Uncharacterized protein</fullName>
    </submittedName>
</protein>
<dbReference type="RefSeq" id="WP_097440980.1">
    <property type="nucleotide sequence ID" value="NZ_KZ300477.1"/>
</dbReference>
<dbReference type="AlphaFoldDB" id="A0A2A4G364"/>
<gene>
    <name evidence="1" type="ORF">B7P33_16465</name>
</gene>
<proteinExistence type="predicted"/>
<dbReference type="OrthoDB" id="5903604at2"/>
<keyword evidence="2" id="KW-1185">Reference proteome</keyword>
<sequence length="86" mass="9785">MGSSLGLTDQYWWELIGKRVLGGSLLIIFKFQNKVNGLETHKKGRMIRSVKAEFLSKSNLSKEEKEKAANNIIVHLSKNLFEEYGS</sequence>
<evidence type="ECO:0000313" key="1">
    <source>
        <dbReference type="EMBL" id="PCE62871.1"/>
    </source>
</evidence>
<dbReference type="EMBL" id="NBWU01000007">
    <property type="protein sequence ID" value="PCE62871.1"/>
    <property type="molecule type" value="Genomic_DNA"/>
</dbReference>
<accession>A0A2A4G364</accession>